<dbReference type="AlphaFoldDB" id="A0A3Q9K6V4"/>
<organism evidence="3 4">
    <name type="scientific">Streptomyces lydicus</name>
    <dbReference type="NCBI Taxonomy" id="47763"/>
    <lineage>
        <taxon>Bacteria</taxon>
        <taxon>Bacillati</taxon>
        <taxon>Actinomycetota</taxon>
        <taxon>Actinomycetes</taxon>
        <taxon>Kitasatosporales</taxon>
        <taxon>Streptomycetaceae</taxon>
        <taxon>Streptomyces</taxon>
    </lineage>
</organism>
<dbReference type="GO" id="GO:0003677">
    <property type="term" value="F:DNA binding"/>
    <property type="evidence" value="ECO:0007669"/>
    <property type="project" value="InterPro"/>
</dbReference>
<evidence type="ECO:0000259" key="2">
    <source>
        <dbReference type="PROSITE" id="PS50943"/>
    </source>
</evidence>
<dbReference type="RefSeq" id="WP_127152254.1">
    <property type="nucleotide sequence ID" value="NZ_CP029042.1"/>
</dbReference>
<reference evidence="3 4" key="1">
    <citation type="submission" date="2018-04" db="EMBL/GenBank/DDBJ databases">
        <title>Complete genome sequences of Streptomyces lydicus strain WYEC and characterization of antagonistic properties of biological control agents.</title>
        <authorList>
            <person name="Mariita R.M."/>
            <person name="Sello J.K."/>
        </authorList>
    </citation>
    <scope>NUCLEOTIDE SEQUENCE [LARGE SCALE GENOMIC DNA]</scope>
    <source>
        <strain evidence="3 4">WYEC 108</strain>
    </source>
</reference>
<dbReference type="InterPro" id="IPR001387">
    <property type="entry name" value="Cro/C1-type_HTH"/>
</dbReference>
<feature type="region of interest" description="Disordered" evidence="1">
    <location>
        <begin position="1"/>
        <end position="20"/>
    </location>
</feature>
<proteinExistence type="predicted"/>
<accession>A0A3Q9K6V4</accession>
<dbReference type="PROSITE" id="PS50943">
    <property type="entry name" value="HTH_CROC1"/>
    <property type="match status" value="1"/>
</dbReference>
<sequence>MSSKEGTTRAGPDRPEPEDNVAARIKLEREARGWSTVTLAEKMAEAGHPINQSAIWRIESGKPRRRVNLDEALGFCKVFGISMPDLSGPPLKISVAARQLIHLFTEKSKEYLAQKDALDQLHQEVREARLALFAYAEDHPEQKDEIEELLRAHETAEGKAWAKRTHPAFSELRKQGKLPPPLS</sequence>
<feature type="domain" description="HTH cro/C1-type" evidence="2">
    <location>
        <begin position="25"/>
        <end position="86"/>
    </location>
</feature>
<dbReference type="Proteomes" id="UP000275579">
    <property type="component" value="Chromosome"/>
</dbReference>
<evidence type="ECO:0000313" key="4">
    <source>
        <dbReference type="Proteomes" id="UP000275579"/>
    </source>
</evidence>
<gene>
    <name evidence="3" type="ORF">DDE74_21760</name>
</gene>
<evidence type="ECO:0000256" key="1">
    <source>
        <dbReference type="SAM" id="MobiDB-lite"/>
    </source>
</evidence>
<name>A0A3Q9K6V4_9ACTN</name>
<dbReference type="SUPFAM" id="SSF47413">
    <property type="entry name" value="lambda repressor-like DNA-binding domains"/>
    <property type="match status" value="1"/>
</dbReference>
<protein>
    <submittedName>
        <fullName evidence="3">XRE family transcriptional regulator</fullName>
    </submittedName>
</protein>
<dbReference type="CDD" id="cd00093">
    <property type="entry name" value="HTH_XRE"/>
    <property type="match status" value="1"/>
</dbReference>
<dbReference type="InterPro" id="IPR010982">
    <property type="entry name" value="Lambda_DNA-bd_dom_sf"/>
</dbReference>
<dbReference type="Gene3D" id="1.10.260.40">
    <property type="entry name" value="lambda repressor-like DNA-binding domains"/>
    <property type="match status" value="1"/>
</dbReference>
<evidence type="ECO:0000313" key="3">
    <source>
        <dbReference type="EMBL" id="AZS73226.1"/>
    </source>
</evidence>
<dbReference type="EMBL" id="CP029042">
    <property type="protein sequence ID" value="AZS73226.1"/>
    <property type="molecule type" value="Genomic_DNA"/>
</dbReference>